<organism evidence="1 2">
    <name type="scientific">Campylobacter showae RM3277</name>
    <dbReference type="NCBI Taxonomy" id="553219"/>
    <lineage>
        <taxon>Bacteria</taxon>
        <taxon>Pseudomonadati</taxon>
        <taxon>Campylobacterota</taxon>
        <taxon>Epsilonproteobacteria</taxon>
        <taxon>Campylobacterales</taxon>
        <taxon>Campylobacteraceae</taxon>
        <taxon>Campylobacter</taxon>
    </lineage>
</organism>
<name>C6RIY0_9BACT</name>
<evidence type="ECO:0000313" key="1">
    <source>
        <dbReference type="EMBL" id="EET78561.1"/>
    </source>
</evidence>
<comment type="caution">
    <text evidence="1">The sequence shown here is derived from an EMBL/GenBank/DDBJ whole genome shotgun (WGS) entry which is preliminary data.</text>
</comment>
<keyword evidence="2" id="KW-1185">Reference proteome</keyword>
<evidence type="ECO:0000313" key="2">
    <source>
        <dbReference type="Proteomes" id="UP000003107"/>
    </source>
</evidence>
<proteinExistence type="predicted"/>
<reference evidence="1 2" key="1">
    <citation type="submission" date="2009-07" db="EMBL/GenBank/DDBJ databases">
        <authorList>
            <person name="Madupu R."/>
            <person name="Sebastian Y."/>
            <person name="Durkin A.S."/>
            <person name="Torralba M."/>
            <person name="Methe B."/>
            <person name="Sutton G.G."/>
            <person name="Strausberg R.L."/>
            <person name="Nelson K.E."/>
        </authorList>
    </citation>
    <scope>NUCLEOTIDE SEQUENCE [LARGE SCALE GENOMIC DNA]</scope>
    <source>
        <strain evidence="1 2">RM3277</strain>
    </source>
</reference>
<gene>
    <name evidence="1" type="ORF">CAMSH0001_0076</name>
</gene>
<sequence length="43" mass="4853">MASFGFCLTAQSRKFAVCARRKSALLLSRLTSKRKFAYLQPAK</sequence>
<accession>C6RIY0</accession>
<dbReference type="AlphaFoldDB" id="C6RIY0"/>
<dbReference type="EMBL" id="ACVQ01000033">
    <property type="protein sequence ID" value="EET78561.1"/>
    <property type="molecule type" value="Genomic_DNA"/>
</dbReference>
<dbReference type="Proteomes" id="UP000003107">
    <property type="component" value="Unassembled WGS sequence"/>
</dbReference>
<protein>
    <submittedName>
        <fullName evidence="1">Uncharacterized protein</fullName>
    </submittedName>
</protein>